<dbReference type="Gene3D" id="3.40.50.300">
    <property type="entry name" value="P-loop containing nucleotide triphosphate hydrolases"/>
    <property type="match status" value="1"/>
</dbReference>
<dbReference type="AlphaFoldDB" id="A0A921MF74"/>
<sequence length="934" mass="101948">MVAEARPRELARLRSMIEQRLNVAVIGGAGMGKTALVEELIAQVDAVVVRIPCSRADSGIPMSGVRGAIAALRTLGDADFVDALTRIAQSGVPPAEAAEAAIDVVLTTHLPRPVLAVFDGFDLLDADSQEVFGHMLRRMTNSRLRAVVTARRVREDGPLGGVPSIVLRPLDRQATIELASRMVEDAISEDAAATAAHASGGSPLVLGSILALMTDRQRRGEAPFPRPVRVSDAAARSALDTVADASPEVHELLRAVSLSPLTPLRLLHRRYAPHWEEVLELKARGVLEQHGPYLVLGDVLLGSALHWSMTAAQRSALRREIIAAGTEETTPVAEAVAGTAAPVAEAAAGPRSTPAPAGGGFRSTDEAIVRWHRSFTEFEADPAGPLLRDARLLVTAGFVDAGVTFAERALTLSTDRREQAAPLIRLASAMLMRGDAIFAERYVRFADGADDVRLQLEALAVTVQAEYFHRGRLPAGVRHLWGRHEAESAPVAVARLQLILALSHAERYELAEAEGLVQDAGALLEHALARGVPHTEHVVPLHHAAQVMLDGYRGRGDRALEAYQRLVGPRTDEMTAFTALTTARALTMTEHHHPAREVFELLERRLDDTHLWYPVIPLLRADLEIRAGNLHLVPGLIDTATRRKRPGLPFREDQHLRFECRRLLDEGRDREAEAVGQELVRRASATGDRGALAHLTALQGAHLLVRGRAADAVRHLQRCDELAPGDIDPAVIGHEPDLIEALVRVGRREHAVLVLQRFRSRLTRFPSRWGELAAQRCEAWLATGEESLEQFRRILRGWRAEDSDLERARTLAAFSDRLQELGSTAEAADVRGQARTHALRAGDRAQERALAVAQEAAAPVVRPAHPVLAQLNAEELAVIDLVREGLRNREIADRIFVSLRTVEIRLTGIYRRFGVRSRTELVAKLNDTAEVVAG</sequence>
<dbReference type="PROSITE" id="PS50043">
    <property type="entry name" value="HTH_LUXR_2"/>
    <property type="match status" value="1"/>
</dbReference>
<proteinExistence type="predicted"/>
<protein>
    <submittedName>
        <fullName evidence="2">LuxR family transcriptional regulator</fullName>
    </submittedName>
</protein>
<dbReference type="InterPro" id="IPR016032">
    <property type="entry name" value="Sig_transdc_resp-reg_C-effctor"/>
</dbReference>
<reference evidence="2" key="2">
    <citation type="submission" date="2021-09" db="EMBL/GenBank/DDBJ databases">
        <authorList>
            <person name="Gilroy R."/>
        </authorList>
    </citation>
    <scope>NUCLEOTIDE SEQUENCE</scope>
    <source>
        <strain evidence="2">ChiGjej5B5-7349</strain>
    </source>
</reference>
<evidence type="ECO:0000313" key="2">
    <source>
        <dbReference type="EMBL" id="HJG81038.1"/>
    </source>
</evidence>
<dbReference type="Pfam" id="PF13191">
    <property type="entry name" value="AAA_16"/>
    <property type="match status" value="1"/>
</dbReference>
<gene>
    <name evidence="2" type="ORF">K8V08_11575</name>
</gene>
<dbReference type="SMART" id="SM00421">
    <property type="entry name" value="HTH_LUXR"/>
    <property type="match status" value="1"/>
</dbReference>
<dbReference type="GO" id="GO:0003677">
    <property type="term" value="F:DNA binding"/>
    <property type="evidence" value="ECO:0007669"/>
    <property type="project" value="InterPro"/>
</dbReference>
<dbReference type="SUPFAM" id="SSF46894">
    <property type="entry name" value="C-terminal effector domain of the bipartite response regulators"/>
    <property type="match status" value="1"/>
</dbReference>
<dbReference type="InterPro" id="IPR027417">
    <property type="entry name" value="P-loop_NTPase"/>
</dbReference>
<dbReference type="Proteomes" id="UP000784435">
    <property type="component" value="Unassembled WGS sequence"/>
</dbReference>
<feature type="domain" description="HTH luxR-type" evidence="1">
    <location>
        <begin position="864"/>
        <end position="929"/>
    </location>
</feature>
<dbReference type="InterPro" id="IPR000792">
    <property type="entry name" value="Tscrpt_reg_LuxR_C"/>
</dbReference>
<dbReference type="CDD" id="cd06170">
    <property type="entry name" value="LuxR_C_like"/>
    <property type="match status" value="1"/>
</dbReference>
<dbReference type="SUPFAM" id="SSF52540">
    <property type="entry name" value="P-loop containing nucleoside triphosphate hydrolases"/>
    <property type="match status" value="1"/>
</dbReference>
<dbReference type="InterPro" id="IPR003593">
    <property type="entry name" value="AAA+_ATPase"/>
</dbReference>
<dbReference type="Gene3D" id="1.10.10.10">
    <property type="entry name" value="Winged helix-like DNA-binding domain superfamily/Winged helix DNA-binding domain"/>
    <property type="match status" value="1"/>
</dbReference>
<evidence type="ECO:0000259" key="1">
    <source>
        <dbReference type="PROSITE" id="PS50043"/>
    </source>
</evidence>
<dbReference type="EMBL" id="DYUK01000251">
    <property type="protein sequence ID" value="HJG81038.1"/>
    <property type="molecule type" value="Genomic_DNA"/>
</dbReference>
<accession>A0A921MF74</accession>
<dbReference type="InterPro" id="IPR036388">
    <property type="entry name" value="WH-like_DNA-bd_sf"/>
</dbReference>
<name>A0A921MF74_9MICO</name>
<dbReference type="GO" id="GO:0006355">
    <property type="term" value="P:regulation of DNA-templated transcription"/>
    <property type="evidence" value="ECO:0007669"/>
    <property type="project" value="InterPro"/>
</dbReference>
<dbReference type="SMART" id="SM00382">
    <property type="entry name" value="AAA"/>
    <property type="match status" value="1"/>
</dbReference>
<dbReference type="InterPro" id="IPR041664">
    <property type="entry name" value="AAA_16"/>
</dbReference>
<reference evidence="2" key="1">
    <citation type="journal article" date="2021" name="PeerJ">
        <title>Extensive microbial diversity within the chicken gut microbiome revealed by metagenomics and culture.</title>
        <authorList>
            <person name="Gilroy R."/>
            <person name="Ravi A."/>
            <person name="Getino M."/>
            <person name="Pursley I."/>
            <person name="Horton D.L."/>
            <person name="Alikhan N.F."/>
            <person name="Baker D."/>
            <person name="Gharbi K."/>
            <person name="Hall N."/>
            <person name="Watson M."/>
            <person name="Adriaenssens E.M."/>
            <person name="Foster-Nyarko E."/>
            <person name="Jarju S."/>
            <person name="Secka A."/>
            <person name="Antonio M."/>
            <person name="Oren A."/>
            <person name="Chaudhuri R.R."/>
            <person name="La Ragione R."/>
            <person name="Hildebrand F."/>
            <person name="Pallen M.J."/>
        </authorList>
    </citation>
    <scope>NUCLEOTIDE SEQUENCE</scope>
    <source>
        <strain evidence="2">ChiGjej5B5-7349</strain>
    </source>
</reference>
<organism evidence="2 3">
    <name type="scientific">Brevibacterium senegalense</name>
    <dbReference type="NCBI Taxonomy" id="1033736"/>
    <lineage>
        <taxon>Bacteria</taxon>
        <taxon>Bacillati</taxon>
        <taxon>Actinomycetota</taxon>
        <taxon>Actinomycetes</taxon>
        <taxon>Micrococcales</taxon>
        <taxon>Brevibacteriaceae</taxon>
        <taxon>Brevibacterium</taxon>
    </lineage>
</organism>
<evidence type="ECO:0000313" key="3">
    <source>
        <dbReference type="Proteomes" id="UP000784435"/>
    </source>
</evidence>
<dbReference type="Pfam" id="PF00196">
    <property type="entry name" value="GerE"/>
    <property type="match status" value="1"/>
</dbReference>
<dbReference type="PRINTS" id="PR00038">
    <property type="entry name" value="HTHLUXR"/>
</dbReference>
<comment type="caution">
    <text evidence="2">The sequence shown here is derived from an EMBL/GenBank/DDBJ whole genome shotgun (WGS) entry which is preliminary data.</text>
</comment>